<dbReference type="EMBL" id="JALJOU010000037">
    <property type="protein sequence ID" value="KAK9833335.1"/>
    <property type="molecule type" value="Genomic_DNA"/>
</dbReference>
<reference evidence="5 6" key="1">
    <citation type="journal article" date="2024" name="Nat. Commun.">
        <title>Phylogenomics reveals the evolutionary origins of lichenization in chlorophyte algae.</title>
        <authorList>
            <person name="Puginier C."/>
            <person name="Libourel C."/>
            <person name="Otte J."/>
            <person name="Skaloud P."/>
            <person name="Haon M."/>
            <person name="Grisel S."/>
            <person name="Petersen M."/>
            <person name="Berrin J.G."/>
            <person name="Delaux P.M."/>
            <person name="Dal Grande F."/>
            <person name="Keller J."/>
        </authorList>
    </citation>
    <scope>NUCLEOTIDE SEQUENCE [LARGE SCALE GENOMIC DNA]</scope>
    <source>
        <strain evidence="5 6">SAG 245.80</strain>
    </source>
</reference>
<protein>
    <recommendedName>
        <fullName evidence="1">holo-[acyl-carrier-protein] synthase</fullName>
        <ecNumber evidence="1">2.7.8.7</ecNumber>
    </recommendedName>
</protein>
<feature type="compositionally biased region" description="Gly residues" evidence="3">
    <location>
        <begin position="494"/>
        <end position="505"/>
    </location>
</feature>
<sequence>MSEGPVRLAPGEVHIWWLFPEDVTDDGLLARYQALLTTAEREHVAAAANALLRRERLLARALVRTVLARYCGLAPQALVFERGRAGKPELCRAAHPAAALPGGRRLRFNLSHTPSLLGCAVAVDAAVGLDVEEAERMTRSDPLRLARRRFSAAEAAALERVASPSERAAHFVRLWTLKEAYVKAVGRGIDAPPGLRGFTVSLEPVEDVPIVDPFSRVAEISLCDGLTWRWPDFNFLVIAAPAPAPGGAAAGGGPGPVMDDFRPVRAAVLGPSGQPLAHHVPPPPAREEPALLPLSFDLSCKHDRTVPFQCQVMGCSALLEIPYYRRRRLCKDHANRLELIHHGVPFRFCQQHGCFHQLDVFDGNKKSCRERLMKHNENRRKGAKNGPSARGRPLGALGEGFDPANPAPGSGSLSGDCGLLGGGSGELPPPRVPKAGRGSKRPRAQEGRGRGAGVMQPLLLRSGNFSASPSPDASAAKGPARRRRRRPASAAGWRFGGSGSGGGGWADSELSDSASDSDTVSVEGASGAVPQPRARGRRSPAFARPAAARTRNYSKRTLMQGGVRTVYLEEHVPRHYCAALARVLRVQHGGGGGTHTRPVSARAAEAAAVAKGAPAPNLAVTPAFWAGRAVANGSGDPAHAKLESAQAHAPGVFRVSSPDRRLVGQSPMDAQEDGLRGAAGGSEGAPAQPAGGDRI</sequence>
<feature type="compositionally biased region" description="Low complexity" evidence="3">
    <location>
        <begin position="466"/>
        <end position="478"/>
    </location>
</feature>
<organism evidence="5 6">
    <name type="scientific">Elliptochloris bilobata</name>
    <dbReference type="NCBI Taxonomy" id="381761"/>
    <lineage>
        <taxon>Eukaryota</taxon>
        <taxon>Viridiplantae</taxon>
        <taxon>Chlorophyta</taxon>
        <taxon>core chlorophytes</taxon>
        <taxon>Trebouxiophyceae</taxon>
        <taxon>Trebouxiophyceae incertae sedis</taxon>
        <taxon>Elliptochloris clade</taxon>
        <taxon>Elliptochloris</taxon>
    </lineage>
</organism>
<name>A0AAW1RI15_9CHLO</name>
<feature type="region of interest" description="Disordered" evidence="3">
    <location>
        <begin position="375"/>
        <end position="549"/>
    </location>
</feature>
<feature type="compositionally biased region" description="Low complexity" evidence="3">
    <location>
        <begin position="408"/>
        <end position="417"/>
    </location>
</feature>
<dbReference type="InterPro" id="IPR037143">
    <property type="entry name" value="4-PPantetheinyl_Trfase_dom_sf"/>
</dbReference>
<dbReference type="GO" id="GO:0005829">
    <property type="term" value="C:cytosol"/>
    <property type="evidence" value="ECO:0007669"/>
    <property type="project" value="TreeGrafter"/>
</dbReference>
<dbReference type="GO" id="GO:0000287">
    <property type="term" value="F:magnesium ion binding"/>
    <property type="evidence" value="ECO:0007669"/>
    <property type="project" value="InterPro"/>
</dbReference>
<dbReference type="Gene3D" id="3.90.470.20">
    <property type="entry name" value="4'-phosphopantetheinyl transferase domain"/>
    <property type="match status" value="1"/>
</dbReference>
<dbReference type="GO" id="GO:0008897">
    <property type="term" value="F:holo-[acyl-carrier-protein] synthase activity"/>
    <property type="evidence" value="ECO:0007669"/>
    <property type="project" value="UniProtKB-EC"/>
</dbReference>
<dbReference type="Proteomes" id="UP001445335">
    <property type="component" value="Unassembled WGS sequence"/>
</dbReference>
<dbReference type="SUPFAM" id="SSF103612">
    <property type="entry name" value="SBT domain"/>
    <property type="match status" value="1"/>
</dbReference>
<dbReference type="GO" id="GO:0003677">
    <property type="term" value="F:DNA binding"/>
    <property type="evidence" value="ECO:0007669"/>
    <property type="project" value="InterPro"/>
</dbReference>
<evidence type="ECO:0000256" key="1">
    <source>
        <dbReference type="ARBA" id="ARBA00013172"/>
    </source>
</evidence>
<evidence type="ECO:0000259" key="4">
    <source>
        <dbReference type="PROSITE" id="PS51141"/>
    </source>
</evidence>
<evidence type="ECO:0000256" key="3">
    <source>
        <dbReference type="SAM" id="MobiDB-lite"/>
    </source>
</evidence>
<evidence type="ECO:0000256" key="2">
    <source>
        <dbReference type="ARBA" id="ARBA00022679"/>
    </source>
</evidence>
<dbReference type="InterPro" id="IPR050559">
    <property type="entry name" value="P-Pant_transferase_sf"/>
</dbReference>
<evidence type="ECO:0000313" key="6">
    <source>
        <dbReference type="Proteomes" id="UP001445335"/>
    </source>
</evidence>
<dbReference type="GO" id="GO:0005634">
    <property type="term" value="C:nucleus"/>
    <property type="evidence" value="ECO:0007669"/>
    <property type="project" value="InterPro"/>
</dbReference>
<dbReference type="PROSITE" id="PS51141">
    <property type="entry name" value="ZF_SBP"/>
    <property type="match status" value="1"/>
</dbReference>
<feature type="region of interest" description="Disordered" evidence="3">
    <location>
        <begin position="649"/>
        <end position="695"/>
    </location>
</feature>
<dbReference type="InterPro" id="IPR008278">
    <property type="entry name" value="4-PPantetheinyl_Trfase_dom"/>
</dbReference>
<comment type="caution">
    <text evidence="5">The sequence shown here is derived from an EMBL/GenBank/DDBJ whole genome shotgun (WGS) entry which is preliminary data.</text>
</comment>
<dbReference type="PANTHER" id="PTHR12215">
    <property type="entry name" value="PHOSPHOPANTETHEINE TRANSFERASE"/>
    <property type="match status" value="1"/>
</dbReference>
<proteinExistence type="predicted"/>
<dbReference type="EC" id="2.7.8.7" evidence="1"/>
<feature type="compositionally biased region" description="Low complexity" evidence="3">
    <location>
        <begin position="506"/>
        <end position="518"/>
    </location>
</feature>
<dbReference type="AlphaFoldDB" id="A0AAW1RI15"/>
<dbReference type="GO" id="GO:0019878">
    <property type="term" value="P:lysine biosynthetic process via aminoadipic acid"/>
    <property type="evidence" value="ECO:0007669"/>
    <property type="project" value="TreeGrafter"/>
</dbReference>
<dbReference type="SUPFAM" id="SSF56214">
    <property type="entry name" value="4'-phosphopantetheinyl transferase"/>
    <property type="match status" value="2"/>
</dbReference>
<dbReference type="Pfam" id="PF01648">
    <property type="entry name" value="ACPS"/>
    <property type="match status" value="1"/>
</dbReference>
<dbReference type="InterPro" id="IPR036893">
    <property type="entry name" value="SBP_sf"/>
</dbReference>
<dbReference type="Gene3D" id="4.10.1100.10">
    <property type="entry name" value="Transcription factor, SBP-box domain"/>
    <property type="match status" value="1"/>
</dbReference>
<feature type="domain" description="SBP-type" evidence="4">
    <location>
        <begin position="307"/>
        <end position="382"/>
    </location>
</feature>
<feature type="compositionally biased region" description="Low complexity" evidence="3">
    <location>
        <begin position="539"/>
        <end position="549"/>
    </location>
</feature>
<keyword evidence="2" id="KW-0808">Transferase</keyword>
<dbReference type="Pfam" id="PF03110">
    <property type="entry name" value="SBP"/>
    <property type="match status" value="1"/>
</dbReference>
<accession>A0AAW1RI15</accession>
<gene>
    <name evidence="5" type="ORF">WJX81_007623</name>
</gene>
<dbReference type="InterPro" id="IPR004333">
    <property type="entry name" value="SBP_dom"/>
</dbReference>
<dbReference type="PANTHER" id="PTHR12215:SF15">
    <property type="entry name" value="4'-PHOSPHOPANTETHEINYL TRANSFERASE SUPERFAMILY-RELATED"/>
    <property type="match status" value="1"/>
</dbReference>
<keyword evidence="6" id="KW-1185">Reference proteome</keyword>
<evidence type="ECO:0000313" key="5">
    <source>
        <dbReference type="EMBL" id="KAK9833335.1"/>
    </source>
</evidence>